<dbReference type="Proteomes" id="UP001518989">
    <property type="component" value="Unassembled WGS sequence"/>
</dbReference>
<accession>A0ABS3KLI1</accession>
<name>A0ABS3KLI1_9PROT</name>
<sequence length="416" mass="44681">MPPATDARSDPGLVWLHPVFCQLALPVASVPAPWQRQEGGGLQLAFDAGAGSDHPVPSGWAPRRLLMHLCDQAVRTNSTVVELGADASALAADLGLPADEAVLQELRTQIERLAAGKLSVAWEQQPVLAVFDARAQRYHAPAAWRPRLRLSSRFHASLVRQAVPLDRAIVTALAAEPLALDAHGWIRHKLQQQPAGHSTTTAWPELQRRFGSPEQGEQAFRAAFEDALRMVFAVDFSISLAADEDGVTVGALPPEAAATEAVVPPQRHEAVAVVEAPPPAATQAPRAEPQPAPTPAPVQNHRPVVPPAPAPSQPIGLRQHLTGLPGVVWLRQGHADEPLVIGVTPGARFEPDRMTLLMLEPLVMQVSGGLYEAEFTRVSDWIGVNRALIDQVWAGEISTLEQASGQVRKAPASLWR</sequence>
<reference evidence="2 3" key="1">
    <citation type="submission" date="2020-09" db="EMBL/GenBank/DDBJ databases">
        <title>Roseomonas.</title>
        <authorList>
            <person name="Zhu W."/>
        </authorList>
    </citation>
    <scope>NUCLEOTIDE SEQUENCE [LARGE SCALE GENOMIC DNA]</scope>
    <source>
        <strain evidence="2 3">573</strain>
    </source>
</reference>
<comment type="caution">
    <text evidence="2">The sequence shown here is derived from an EMBL/GenBank/DDBJ whole genome shotgun (WGS) entry which is preliminary data.</text>
</comment>
<evidence type="ECO:0000256" key="1">
    <source>
        <dbReference type="SAM" id="MobiDB-lite"/>
    </source>
</evidence>
<keyword evidence="3" id="KW-1185">Reference proteome</keyword>
<proteinExistence type="predicted"/>
<organism evidence="2 3">
    <name type="scientific">Roseomonas haemaphysalidis</name>
    <dbReference type="NCBI Taxonomy" id="2768162"/>
    <lineage>
        <taxon>Bacteria</taxon>
        <taxon>Pseudomonadati</taxon>
        <taxon>Pseudomonadota</taxon>
        <taxon>Alphaproteobacteria</taxon>
        <taxon>Acetobacterales</taxon>
        <taxon>Roseomonadaceae</taxon>
        <taxon>Roseomonas</taxon>
    </lineage>
</organism>
<dbReference type="RefSeq" id="WP_207415757.1">
    <property type="nucleotide sequence ID" value="NZ_CP061178.1"/>
</dbReference>
<evidence type="ECO:0000313" key="3">
    <source>
        <dbReference type="Proteomes" id="UP001518989"/>
    </source>
</evidence>
<feature type="region of interest" description="Disordered" evidence="1">
    <location>
        <begin position="279"/>
        <end position="314"/>
    </location>
</feature>
<gene>
    <name evidence="2" type="ORF">IAI61_04755</name>
</gene>
<protein>
    <submittedName>
        <fullName evidence="2">Uncharacterized protein</fullName>
    </submittedName>
</protein>
<evidence type="ECO:0000313" key="2">
    <source>
        <dbReference type="EMBL" id="MBO1078329.1"/>
    </source>
</evidence>
<dbReference type="EMBL" id="JACTNG010000002">
    <property type="protein sequence ID" value="MBO1078329.1"/>
    <property type="molecule type" value="Genomic_DNA"/>
</dbReference>